<dbReference type="PANTHER" id="PTHR33623">
    <property type="entry name" value="OS04G0572500 PROTEIN"/>
    <property type="match status" value="1"/>
</dbReference>
<name>A0AAD3XLU3_NEPGR</name>
<keyword evidence="3" id="KW-1185">Reference proteome</keyword>
<proteinExistence type="predicted"/>
<reference evidence="2" key="1">
    <citation type="submission" date="2023-05" db="EMBL/GenBank/DDBJ databases">
        <title>Nepenthes gracilis genome sequencing.</title>
        <authorList>
            <person name="Fukushima K."/>
        </authorList>
    </citation>
    <scope>NUCLEOTIDE SEQUENCE</scope>
    <source>
        <strain evidence="2">SING2019-196</strain>
    </source>
</reference>
<feature type="region of interest" description="Disordered" evidence="1">
    <location>
        <begin position="170"/>
        <end position="189"/>
    </location>
</feature>
<comment type="caution">
    <text evidence="2">The sequence shown here is derived from an EMBL/GenBank/DDBJ whole genome shotgun (WGS) entry which is preliminary data.</text>
</comment>
<evidence type="ECO:0008006" key="4">
    <source>
        <dbReference type="Google" id="ProtNLM"/>
    </source>
</evidence>
<protein>
    <recommendedName>
        <fullName evidence="4">DUF4378 domain-containing protein</fullName>
    </recommendedName>
</protein>
<feature type="compositionally biased region" description="Low complexity" evidence="1">
    <location>
        <begin position="170"/>
        <end position="183"/>
    </location>
</feature>
<evidence type="ECO:0000313" key="2">
    <source>
        <dbReference type="EMBL" id="GMH09432.1"/>
    </source>
</evidence>
<evidence type="ECO:0000313" key="3">
    <source>
        <dbReference type="Proteomes" id="UP001279734"/>
    </source>
</evidence>
<feature type="region of interest" description="Disordered" evidence="1">
    <location>
        <begin position="207"/>
        <end position="260"/>
    </location>
</feature>
<feature type="compositionally biased region" description="Basic and acidic residues" evidence="1">
    <location>
        <begin position="237"/>
        <end position="250"/>
    </location>
</feature>
<sequence>MALVVSSSSDLKRRSSFPSEQRPWMLKDYLLDDMSSCSSNGFRSFPRHHCCITVRSIIEVEVRNRCSKQYPAKRLLRNRSRASSTAISALRSASMAIINAVRLLPFKSSSIIDAGQKKAKESHLARSLPRKLFKKSHWKKSDSKHCEVERWISSVGENYQPLELSNTTASTAMTASRTSNSTSDGKSNSWSESQFALDYLLSSSENEAVEVKESSPRKKIGERLGDAATEGSMEAAATKEKWGNVEEKEQSSPVSVLDFPDDNEEGISSPFTRCPTHSEGTTQKQMQKLRHFECLSQLEPINLESQMRLFEPEDESAKLSTQSCSTPVHGLGEDDEEHEAEQKAKHLLNLVKAKVSSSNHKFKADNLLIDFFKTNENSENSSLKVAEDWLNGDYDENLLKWEVMEKRQAYIRAMEDGRKWRSLDEEKEVALKLADEVLASLIDELFA</sequence>
<organism evidence="2 3">
    <name type="scientific">Nepenthes gracilis</name>
    <name type="common">Slender pitcher plant</name>
    <dbReference type="NCBI Taxonomy" id="150966"/>
    <lineage>
        <taxon>Eukaryota</taxon>
        <taxon>Viridiplantae</taxon>
        <taxon>Streptophyta</taxon>
        <taxon>Embryophyta</taxon>
        <taxon>Tracheophyta</taxon>
        <taxon>Spermatophyta</taxon>
        <taxon>Magnoliopsida</taxon>
        <taxon>eudicotyledons</taxon>
        <taxon>Gunneridae</taxon>
        <taxon>Pentapetalae</taxon>
        <taxon>Caryophyllales</taxon>
        <taxon>Nepenthaceae</taxon>
        <taxon>Nepenthes</taxon>
    </lineage>
</organism>
<dbReference type="EMBL" id="BSYO01000009">
    <property type="protein sequence ID" value="GMH09432.1"/>
    <property type="molecule type" value="Genomic_DNA"/>
</dbReference>
<dbReference type="AlphaFoldDB" id="A0AAD3XLU3"/>
<dbReference type="PANTHER" id="PTHR33623:SF4">
    <property type="entry name" value="DUF4378 DOMAIN-CONTAINING PROTEIN"/>
    <property type="match status" value="1"/>
</dbReference>
<dbReference type="Proteomes" id="UP001279734">
    <property type="component" value="Unassembled WGS sequence"/>
</dbReference>
<gene>
    <name evidence="2" type="ORF">Nepgr_011273</name>
</gene>
<accession>A0AAD3XLU3</accession>
<feature type="compositionally biased region" description="Basic and acidic residues" evidence="1">
    <location>
        <begin position="209"/>
        <end position="225"/>
    </location>
</feature>
<evidence type="ECO:0000256" key="1">
    <source>
        <dbReference type="SAM" id="MobiDB-lite"/>
    </source>
</evidence>